<sequence>MVCRTPLLVVLTVLPLVGWIRDSGSVQVEPRAGVVTLDSARAEFDAGRTWHAAQLLEPLFEAGELEPEGVLLLARARAGYRDWPGVVEVLDGARWIDEADGGTGWFLLGRAFEALDRPEHALRSYLAALDRAPGDGVDPQAVVARLARARWASGDSAAALADLDRVTNASLRSWAAEALIGGVAGAGRVARVDDLLARVDDAVVADRLWDVRARALLAAGDTAGAAAEYAAVRVASAPASRRARGWRVAGDLAWSSGDRGAALEAYRRVVADAPTGNGDGVRAAGRILEASSDLGAADLLDLARHLDRGGDGRRALEAYDRYVAQARAEGREPDAAARVERARLMSTVPARVEAAIDEWRDLDTHPDPAVGVRTLSLWSALRRSQGRIGDYQTLRRWLVERYPNSEEAASVVFFRADAAHDQERWDDAVATYTQVAEMAPAVDYAGLSRMRAAQIELHRGRSEAAVAIFEAYLRDFPDGRRWEEAAYWAARTRLELGDTEGASALLQRIRAEEPFSYYAVLTADLLGEPYEVDLPAGPAPAPPDWVAPGLRTVDLLVAAGLPDAATTVAEGLGDRARSEGVEALMAVAEGLNVRGRTLSGINLGWAARAEGAEWTDRLVRIVYPFPYQELVLREAREVGVDPLLLAALIRQESAFVPDIRSSAGAVGLMQVMPATGRDLARDHGVANFTTETLESPEVNLHLGARFLVDQLGRYGPELPLVLSAYNAGPARANAWRTLPEAGDLLRLTERIPFSETRGYVKNVTRNRRLYEALYGASLDATGR</sequence>
<dbReference type="SUPFAM" id="SSF53955">
    <property type="entry name" value="Lysozyme-like"/>
    <property type="match status" value="1"/>
</dbReference>
<dbReference type="Gene3D" id="1.25.40.10">
    <property type="entry name" value="Tetratricopeptide repeat domain"/>
    <property type="match status" value="3"/>
</dbReference>
<dbReference type="InterPro" id="IPR000189">
    <property type="entry name" value="Transglyc_AS"/>
</dbReference>
<dbReference type="EMBL" id="JBBHLI010000001">
    <property type="protein sequence ID" value="MEK9499930.1"/>
    <property type="molecule type" value="Genomic_DNA"/>
</dbReference>
<dbReference type="InterPro" id="IPR023346">
    <property type="entry name" value="Lysozyme-like_dom_sf"/>
</dbReference>
<feature type="domain" description="Transglycosylase SLT" evidence="3">
    <location>
        <begin position="633"/>
        <end position="737"/>
    </location>
</feature>
<dbReference type="InterPro" id="IPR008939">
    <property type="entry name" value="Lytic_TGlycosylase_superhlx_U"/>
</dbReference>
<comment type="similarity">
    <text evidence="1">Belongs to the transglycosylase Slt family.</text>
</comment>
<dbReference type="PANTHER" id="PTHR37423:SF5">
    <property type="entry name" value="SOLUBLE LYTIC MUREIN TRANSGLYCOSYLASE"/>
    <property type="match status" value="1"/>
</dbReference>
<comment type="caution">
    <text evidence="4">The sequence shown here is derived from an EMBL/GenBank/DDBJ whole genome shotgun (WGS) entry which is preliminary data.</text>
</comment>
<dbReference type="Proteomes" id="UP001484239">
    <property type="component" value="Unassembled WGS sequence"/>
</dbReference>
<proteinExistence type="inferred from homology"/>
<evidence type="ECO:0000256" key="2">
    <source>
        <dbReference type="ARBA" id="ARBA00022729"/>
    </source>
</evidence>
<keyword evidence="2" id="KW-0732">Signal</keyword>
<evidence type="ECO:0000313" key="5">
    <source>
        <dbReference type="Proteomes" id="UP001484239"/>
    </source>
</evidence>
<reference evidence="4 5" key="1">
    <citation type="submission" date="2024-02" db="EMBL/GenBank/DDBJ databases">
        <title>A novel Gemmatimonadota bacterium.</title>
        <authorList>
            <person name="Du Z.-J."/>
            <person name="Ye Y.-Q."/>
        </authorList>
    </citation>
    <scope>NUCLEOTIDE SEQUENCE [LARGE SCALE GENOMIC DNA]</scope>
    <source>
        <strain evidence="4 5">DH-20</strain>
    </source>
</reference>
<dbReference type="InterPro" id="IPR008258">
    <property type="entry name" value="Transglycosylase_SLT_dom_1"/>
</dbReference>
<organism evidence="4 5">
    <name type="scientific">Gaopeijia maritima</name>
    <dbReference type="NCBI Taxonomy" id="3119007"/>
    <lineage>
        <taxon>Bacteria</taxon>
        <taxon>Pseudomonadati</taxon>
        <taxon>Gemmatimonadota</taxon>
        <taxon>Longimicrobiia</taxon>
        <taxon>Gaopeijiales</taxon>
        <taxon>Gaopeijiaceae</taxon>
        <taxon>Gaopeijia</taxon>
    </lineage>
</organism>
<dbReference type="Pfam" id="PF13174">
    <property type="entry name" value="TPR_6"/>
    <property type="match status" value="1"/>
</dbReference>
<dbReference type="PANTHER" id="PTHR37423">
    <property type="entry name" value="SOLUBLE LYTIC MUREIN TRANSGLYCOSYLASE-RELATED"/>
    <property type="match status" value="1"/>
</dbReference>
<dbReference type="InterPro" id="IPR019734">
    <property type="entry name" value="TPR_rpt"/>
</dbReference>
<accession>A0ABU9E7J0</accession>
<dbReference type="SUPFAM" id="SSF48435">
    <property type="entry name" value="Bacterial muramidases"/>
    <property type="match status" value="1"/>
</dbReference>
<dbReference type="Pfam" id="PF13432">
    <property type="entry name" value="TPR_16"/>
    <property type="match status" value="2"/>
</dbReference>
<gene>
    <name evidence="4" type="ORF">WI372_02900</name>
</gene>
<dbReference type="RefSeq" id="WP_405277910.1">
    <property type="nucleotide sequence ID" value="NZ_JBBHLI010000001.1"/>
</dbReference>
<evidence type="ECO:0000313" key="4">
    <source>
        <dbReference type="EMBL" id="MEK9499930.1"/>
    </source>
</evidence>
<dbReference type="SMART" id="SM00028">
    <property type="entry name" value="TPR"/>
    <property type="match status" value="3"/>
</dbReference>
<dbReference type="SUPFAM" id="SSF48452">
    <property type="entry name" value="TPR-like"/>
    <property type="match status" value="1"/>
</dbReference>
<dbReference type="PROSITE" id="PS00922">
    <property type="entry name" value="TRANSGLYCOSYLASE"/>
    <property type="match status" value="1"/>
</dbReference>
<evidence type="ECO:0000256" key="1">
    <source>
        <dbReference type="ARBA" id="ARBA00007734"/>
    </source>
</evidence>
<dbReference type="Gene3D" id="1.10.530.10">
    <property type="match status" value="1"/>
</dbReference>
<evidence type="ECO:0000259" key="3">
    <source>
        <dbReference type="Pfam" id="PF01464"/>
    </source>
</evidence>
<keyword evidence="5" id="KW-1185">Reference proteome</keyword>
<dbReference type="InterPro" id="IPR011990">
    <property type="entry name" value="TPR-like_helical_dom_sf"/>
</dbReference>
<protein>
    <submittedName>
        <fullName evidence="4">Transglycosylase SLT domain-containing protein</fullName>
    </submittedName>
</protein>
<dbReference type="Pfam" id="PF01464">
    <property type="entry name" value="SLT"/>
    <property type="match status" value="1"/>
</dbReference>
<dbReference type="CDD" id="cd13401">
    <property type="entry name" value="Slt70-like"/>
    <property type="match status" value="1"/>
</dbReference>
<name>A0ABU9E7J0_9BACT</name>